<dbReference type="Gene3D" id="2.60.40.10">
    <property type="entry name" value="Immunoglobulins"/>
    <property type="match status" value="3"/>
</dbReference>
<dbReference type="PROSITE" id="PS50853">
    <property type="entry name" value="FN3"/>
    <property type="match status" value="2"/>
</dbReference>
<evidence type="ECO:0000313" key="4">
    <source>
        <dbReference type="Ensembl" id="ENSHCOP00000025590.1"/>
    </source>
</evidence>
<dbReference type="PANTHER" id="PTHR14340">
    <property type="entry name" value="MICROFIBRIL-ASSOCIATED GLYCOPROTEIN 3"/>
    <property type="match status" value="1"/>
</dbReference>
<dbReference type="InterPro" id="IPR003961">
    <property type="entry name" value="FN3_dom"/>
</dbReference>
<protein>
    <submittedName>
        <fullName evidence="4">Uncharacterized protein</fullName>
    </submittedName>
</protein>
<dbReference type="Pfam" id="PF00041">
    <property type="entry name" value="fn3"/>
    <property type="match status" value="1"/>
</dbReference>
<dbReference type="SUPFAM" id="SSF48726">
    <property type="entry name" value="Immunoglobulin"/>
    <property type="match status" value="1"/>
</dbReference>
<keyword evidence="1" id="KW-0393">Immunoglobulin domain</keyword>
<accession>A0A3Q2Z1U1</accession>
<dbReference type="CDD" id="cd05748">
    <property type="entry name" value="Ig_Titin_like"/>
    <property type="match status" value="1"/>
</dbReference>
<dbReference type="InterPro" id="IPR013783">
    <property type="entry name" value="Ig-like_fold"/>
</dbReference>
<dbReference type="InterPro" id="IPR036179">
    <property type="entry name" value="Ig-like_dom_sf"/>
</dbReference>
<organism evidence="4 5">
    <name type="scientific">Hippocampus comes</name>
    <name type="common">Tiger tail seahorse</name>
    <dbReference type="NCBI Taxonomy" id="109280"/>
    <lineage>
        <taxon>Eukaryota</taxon>
        <taxon>Metazoa</taxon>
        <taxon>Chordata</taxon>
        <taxon>Craniata</taxon>
        <taxon>Vertebrata</taxon>
        <taxon>Euteleostomi</taxon>
        <taxon>Actinopterygii</taxon>
        <taxon>Neopterygii</taxon>
        <taxon>Teleostei</taxon>
        <taxon>Neoteleostei</taxon>
        <taxon>Acanthomorphata</taxon>
        <taxon>Syngnathiaria</taxon>
        <taxon>Syngnathiformes</taxon>
        <taxon>Syngnathoidei</taxon>
        <taxon>Syngnathidae</taxon>
        <taxon>Hippocampus</taxon>
    </lineage>
</organism>
<dbReference type="Ensembl" id="ENSHCOT00000019915.1">
    <property type="protein sequence ID" value="ENSHCOP00000025590.1"/>
    <property type="gene ID" value="ENSHCOG00000015852.1"/>
</dbReference>
<feature type="domain" description="Fibronectin type-III" evidence="3">
    <location>
        <begin position="1"/>
        <end position="66"/>
    </location>
</feature>
<dbReference type="GO" id="GO:0031430">
    <property type="term" value="C:M band"/>
    <property type="evidence" value="ECO:0007669"/>
    <property type="project" value="TreeGrafter"/>
</dbReference>
<evidence type="ECO:0000256" key="1">
    <source>
        <dbReference type="ARBA" id="ARBA00023319"/>
    </source>
</evidence>
<evidence type="ECO:0000259" key="3">
    <source>
        <dbReference type="PROSITE" id="PS50853"/>
    </source>
</evidence>
<dbReference type="GO" id="GO:0008307">
    <property type="term" value="F:structural constituent of muscle"/>
    <property type="evidence" value="ECO:0007669"/>
    <property type="project" value="TreeGrafter"/>
</dbReference>
<evidence type="ECO:0000313" key="5">
    <source>
        <dbReference type="Proteomes" id="UP000264820"/>
    </source>
</evidence>
<name>A0A3Q2Z1U1_HIPCM</name>
<feature type="domain" description="Ig-like" evidence="2">
    <location>
        <begin position="96"/>
        <end position="182"/>
    </location>
</feature>
<dbReference type="GO" id="GO:0045214">
    <property type="term" value="P:sarcomere organization"/>
    <property type="evidence" value="ECO:0007669"/>
    <property type="project" value="TreeGrafter"/>
</dbReference>
<feature type="domain" description="Fibronectin type-III" evidence="3">
    <location>
        <begin position="179"/>
        <end position="275"/>
    </location>
</feature>
<reference evidence="4" key="2">
    <citation type="submission" date="2025-09" db="UniProtKB">
        <authorList>
            <consortium name="Ensembl"/>
        </authorList>
    </citation>
    <scope>IDENTIFICATION</scope>
</reference>
<reference evidence="4" key="1">
    <citation type="submission" date="2025-08" db="UniProtKB">
        <authorList>
            <consortium name="Ensembl"/>
        </authorList>
    </citation>
    <scope>IDENTIFICATION</scope>
</reference>
<dbReference type="GeneTree" id="ENSGT01110000267173"/>
<dbReference type="OMA" id="AVIWRRM"/>
<dbReference type="InterPro" id="IPR013098">
    <property type="entry name" value="Ig_I-set"/>
</dbReference>
<dbReference type="PROSITE" id="PS50835">
    <property type="entry name" value="IG_LIKE"/>
    <property type="match status" value="1"/>
</dbReference>
<evidence type="ECO:0000259" key="2">
    <source>
        <dbReference type="PROSITE" id="PS50835"/>
    </source>
</evidence>
<dbReference type="PANTHER" id="PTHR14340:SF13">
    <property type="entry name" value="TITIN"/>
    <property type="match status" value="1"/>
</dbReference>
<dbReference type="SUPFAM" id="SSF49265">
    <property type="entry name" value="Fibronectin type III"/>
    <property type="match status" value="1"/>
</dbReference>
<dbReference type="GO" id="GO:0048738">
    <property type="term" value="P:cardiac muscle tissue development"/>
    <property type="evidence" value="ECO:0007669"/>
    <property type="project" value="TreeGrafter"/>
</dbReference>
<dbReference type="InterPro" id="IPR036116">
    <property type="entry name" value="FN3_sf"/>
</dbReference>
<proteinExistence type="predicted"/>
<dbReference type="AlphaFoldDB" id="A0A3Q2Z1U1"/>
<sequence>MRVKASGKKGDDSWKRCNVAAQLVFCEFTVTSLDEKLLYDFRVSAQNQVGMSLPCDLETSVHPKEILGEDRFGYRLGRLHPSTFLRMHLLVLTEAPEIDLDANLRQGLTVRAGCPIRLCATIRGRPPPAVIWRRMGIDNVVRKGHVDIIDTMTFLVIPDSTRNDSGKYCLTVRSPAGEKAVFVNVKVLGIQTSAMLSWSPPEVDGGSEITHYIVDKREIDRKTWATVKAEVEKGKIPFKVGGLVPGTEYYFRVTAVNETDSGDYSLVAENSSAKAVQGLKIVIRGQCPCLIFFLDTR</sequence>
<dbReference type="SMART" id="SM00060">
    <property type="entry name" value="FN3"/>
    <property type="match status" value="1"/>
</dbReference>
<keyword evidence="5" id="KW-1185">Reference proteome</keyword>
<dbReference type="Pfam" id="PF07679">
    <property type="entry name" value="I-set"/>
    <property type="match status" value="1"/>
</dbReference>
<dbReference type="PRINTS" id="PR00014">
    <property type="entry name" value="FNTYPEIII"/>
</dbReference>
<dbReference type="FunFam" id="2.60.40.10:FF:000002">
    <property type="entry name" value="Titin a"/>
    <property type="match status" value="1"/>
</dbReference>
<dbReference type="InterPro" id="IPR007110">
    <property type="entry name" value="Ig-like_dom"/>
</dbReference>
<dbReference type="Proteomes" id="UP000264820">
    <property type="component" value="Unplaced"/>
</dbReference>
<dbReference type="STRING" id="109280.ENSHCOP00000025590"/>
<dbReference type="CDD" id="cd00063">
    <property type="entry name" value="FN3"/>
    <property type="match status" value="2"/>
</dbReference>